<sequence length="182" mass="20825">NTYDTRPHAYQKRFSVNVWAGIVGDHLIDPYLLPFRLDARTYLTFLQQVLPELLQPVEANIQARMWFQHDGAPPHFSLYVQSALDAKFPGQWIARDGPTHCPAHSPDLSYLDFFLWGHLKILVYESPIDFDEDLVGFLLLAAPSEKCRVCLRKCTARYVAGVTPAGGRSSEQFLEFCHTRCR</sequence>
<dbReference type="PANTHER" id="PTHR47326">
    <property type="entry name" value="TRANSPOSABLE ELEMENT TC3 TRANSPOSASE-LIKE PROTEIN"/>
    <property type="match status" value="1"/>
</dbReference>
<dbReference type="GO" id="GO:0003676">
    <property type="term" value="F:nucleic acid binding"/>
    <property type="evidence" value="ECO:0007669"/>
    <property type="project" value="InterPro"/>
</dbReference>
<dbReference type="Proteomes" id="UP000499080">
    <property type="component" value="Unassembled WGS sequence"/>
</dbReference>
<dbReference type="InterPro" id="IPR036397">
    <property type="entry name" value="RNaseH_sf"/>
</dbReference>
<organism evidence="1 2">
    <name type="scientific">Araneus ventricosus</name>
    <name type="common">Orbweaver spider</name>
    <name type="synonym">Epeira ventricosa</name>
    <dbReference type="NCBI Taxonomy" id="182803"/>
    <lineage>
        <taxon>Eukaryota</taxon>
        <taxon>Metazoa</taxon>
        <taxon>Ecdysozoa</taxon>
        <taxon>Arthropoda</taxon>
        <taxon>Chelicerata</taxon>
        <taxon>Arachnida</taxon>
        <taxon>Araneae</taxon>
        <taxon>Araneomorphae</taxon>
        <taxon>Entelegynae</taxon>
        <taxon>Araneoidea</taxon>
        <taxon>Araneidae</taxon>
        <taxon>Araneus</taxon>
    </lineage>
</organism>
<proteinExistence type="predicted"/>
<comment type="caution">
    <text evidence="1">The sequence shown here is derived from an EMBL/GenBank/DDBJ whole genome shotgun (WGS) entry which is preliminary data.</text>
</comment>
<evidence type="ECO:0000313" key="2">
    <source>
        <dbReference type="Proteomes" id="UP000499080"/>
    </source>
</evidence>
<dbReference type="OrthoDB" id="6436917at2759"/>
<dbReference type="EMBL" id="BGPR01012557">
    <property type="protein sequence ID" value="GBN56627.1"/>
    <property type="molecule type" value="Genomic_DNA"/>
</dbReference>
<dbReference type="Gene3D" id="3.30.420.10">
    <property type="entry name" value="Ribonuclease H-like superfamily/Ribonuclease H"/>
    <property type="match status" value="1"/>
</dbReference>
<keyword evidence="2" id="KW-1185">Reference proteome</keyword>
<evidence type="ECO:0000313" key="1">
    <source>
        <dbReference type="EMBL" id="GBN56627.1"/>
    </source>
</evidence>
<name>A0A4Y2Q251_ARAVE</name>
<accession>A0A4Y2Q251</accession>
<protein>
    <submittedName>
        <fullName evidence="1">Uncharacterized protein</fullName>
    </submittedName>
</protein>
<feature type="non-terminal residue" evidence="1">
    <location>
        <position position="1"/>
    </location>
</feature>
<dbReference type="PANTHER" id="PTHR47326:SF1">
    <property type="entry name" value="HTH PSQ-TYPE DOMAIN-CONTAINING PROTEIN"/>
    <property type="match status" value="1"/>
</dbReference>
<reference evidence="1 2" key="1">
    <citation type="journal article" date="2019" name="Sci. Rep.">
        <title>Orb-weaving spider Araneus ventricosus genome elucidates the spidroin gene catalogue.</title>
        <authorList>
            <person name="Kono N."/>
            <person name="Nakamura H."/>
            <person name="Ohtoshi R."/>
            <person name="Moran D.A.P."/>
            <person name="Shinohara A."/>
            <person name="Yoshida Y."/>
            <person name="Fujiwara M."/>
            <person name="Mori M."/>
            <person name="Tomita M."/>
            <person name="Arakawa K."/>
        </authorList>
    </citation>
    <scope>NUCLEOTIDE SEQUENCE [LARGE SCALE GENOMIC DNA]</scope>
</reference>
<dbReference type="AlphaFoldDB" id="A0A4Y2Q251"/>
<gene>
    <name evidence="1" type="ORF">AVEN_264036_1</name>
</gene>